<dbReference type="InterPro" id="IPR039261">
    <property type="entry name" value="FNR_nucleotide-bd"/>
</dbReference>
<dbReference type="Pfam" id="PF00175">
    <property type="entry name" value="NAD_binding_1"/>
    <property type="match status" value="1"/>
</dbReference>
<dbReference type="InterPro" id="IPR017927">
    <property type="entry name" value="FAD-bd_FR_type"/>
</dbReference>
<name>A0A9D4V3E6_ADICA</name>
<evidence type="ECO:0000259" key="1">
    <source>
        <dbReference type="PROSITE" id="PS51384"/>
    </source>
</evidence>
<feature type="domain" description="FAD-binding FR-type" evidence="1">
    <location>
        <begin position="73"/>
        <end position="178"/>
    </location>
</feature>
<evidence type="ECO:0000313" key="3">
    <source>
        <dbReference type="Proteomes" id="UP000886520"/>
    </source>
</evidence>
<dbReference type="PRINTS" id="PR00410">
    <property type="entry name" value="PHEHYDRXLASE"/>
</dbReference>
<accession>A0A9D4V3E6</accession>
<dbReference type="SUPFAM" id="SSF52343">
    <property type="entry name" value="Ferredoxin reductase-like, C-terminal NADP-linked domain"/>
    <property type="match status" value="1"/>
</dbReference>
<dbReference type="OrthoDB" id="1856718at2759"/>
<dbReference type="EMBL" id="JABFUD020000006">
    <property type="protein sequence ID" value="KAI5079049.1"/>
    <property type="molecule type" value="Genomic_DNA"/>
</dbReference>
<sequence length="312" mass="34023">MALSSSTPLHTTTHKLHAGFQPMACVATRVARFINPNSSLPRHRHSLQQSFQVRHRCYPPKRTHVGVAFALDISFVEAPLTSIELAAEQIYSLVLDISASPALMKGHTRPGQYVQLRVAGSGSKPAYMSIASPPSTAASGSLEFLIKNVKGQTAGFLCDLNKGDKVEVSPAAGNGFAIENLYPAEDFPTVLLFATGTGISPVRSLIEAGFDALKRSDVRLYYGTKNLQWMAYQHKFKEWESSGVKIIRVLSQSDDDWTGEAGYVQASFAKEKGIADPLRTGAILSGQREMMQDVTSHLLAEGVLQEKILKNF</sequence>
<protein>
    <recommendedName>
        <fullName evidence="1">FAD-binding FR-type domain-containing protein</fullName>
    </recommendedName>
</protein>
<dbReference type="InterPro" id="IPR017938">
    <property type="entry name" value="Riboflavin_synthase-like_b-brl"/>
</dbReference>
<keyword evidence="3" id="KW-1185">Reference proteome</keyword>
<dbReference type="PROSITE" id="PS51384">
    <property type="entry name" value="FAD_FR"/>
    <property type="match status" value="1"/>
</dbReference>
<evidence type="ECO:0000313" key="2">
    <source>
        <dbReference type="EMBL" id="KAI5079049.1"/>
    </source>
</evidence>
<dbReference type="GO" id="GO:0016491">
    <property type="term" value="F:oxidoreductase activity"/>
    <property type="evidence" value="ECO:0007669"/>
    <property type="project" value="InterPro"/>
</dbReference>
<dbReference type="InterPro" id="IPR001433">
    <property type="entry name" value="OxRdtase_FAD/NAD-bd"/>
</dbReference>
<dbReference type="PANTHER" id="PTHR47215:SF1">
    <property type="entry name" value="F9L1.8 PROTEIN"/>
    <property type="match status" value="1"/>
</dbReference>
<reference evidence="2" key="1">
    <citation type="submission" date="2021-01" db="EMBL/GenBank/DDBJ databases">
        <title>Adiantum capillus-veneris genome.</title>
        <authorList>
            <person name="Fang Y."/>
            <person name="Liao Q."/>
        </authorList>
    </citation>
    <scope>NUCLEOTIDE SEQUENCE</scope>
    <source>
        <strain evidence="2">H3</strain>
        <tissue evidence="2">Leaf</tissue>
    </source>
</reference>
<dbReference type="Proteomes" id="UP000886520">
    <property type="component" value="Chromosome 6"/>
</dbReference>
<dbReference type="PANTHER" id="PTHR47215">
    <property type="match status" value="1"/>
</dbReference>
<dbReference type="Gene3D" id="2.40.30.10">
    <property type="entry name" value="Translation factors"/>
    <property type="match status" value="1"/>
</dbReference>
<dbReference type="CDD" id="cd00322">
    <property type="entry name" value="FNR_like"/>
    <property type="match status" value="1"/>
</dbReference>
<dbReference type="Gene3D" id="3.40.50.80">
    <property type="entry name" value="Nucleotide-binding domain of ferredoxin-NADP reductase (FNR) module"/>
    <property type="match status" value="1"/>
</dbReference>
<gene>
    <name evidence="2" type="ORF">GOP47_0006720</name>
</gene>
<dbReference type="SUPFAM" id="SSF63380">
    <property type="entry name" value="Riboflavin synthase domain-like"/>
    <property type="match status" value="1"/>
</dbReference>
<organism evidence="2 3">
    <name type="scientific">Adiantum capillus-veneris</name>
    <name type="common">Maidenhair fern</name>
    <dbReference type="NCBI Taxonomy" id="13818"/>
    <lineage>
        <taxon>Eukaryota</taxon>
        <taxon>Viridiplantae</taxon>
        <taxon>Streptophyta</taxon>
        <taxon>Embryophyta</taxon>
        <taxon>Tracheophyta</taxon>
        <taxon>Polypodiopsida</taxon>
        <taxon>Polypodiidae</taxon>
        <taxon>Polypodiales</taxon>
        <taxon>Pteridineae</taxon>
        <taxon>Pteridaceae</taxon>
        <taxon>Vittarioideae</taxon>
        <taxon>Adiantum</taxon>
    </lineage>
</organism>
<comment type="caution">
    <text evidence="2">The sequence shown here is derived from an EMBL/GenBank/DDBJ whole genome shotgun (WGS) entry which is preliminary data.</text>
</comment>
<proteinExistence type="predicted"/>
<dbReference type="AlphaFoldDB" id="A0A9D4V3E6"/>